<dbReference type="RefSeq" id="WP_377504272.1">
    <property type="nucleotide sequence ID" value="NZ_JBHULU010000009.1"/>
</dbReference>
<organism evidence="2 3">
    <name type="scientific">Pontibacter locisalis</name>
    <dbReference type="NCBI Taxonomy" id="1719035"/>
    <lineage>
        <taxon>Bacteria</taxon>
        <taxon>Pseudomonadati</taxon>
        <taxon>Bacteroidota</taxon>
        <taxon>Cytophagia</taxon>
        <taxon>Cytophagales</taxon>
        <taxon>Hymenobacteraceae</taxon>
        <taxon>Pontibacter</taxon>
    </lineage>
</organism>
<proteinExistence type="predicted"/>
<comment type="caution">
    <text evidence="2">The sequence shown here is derived from an EMBL/GenBank/DDBJ whole genome shotgun (WGS) entry which is preliminary data.</text>
</comment>
<feature type="transmembrane region" description="Helical" evidence="1">
    <location>
        <begin position="84"/>
        <end position="106"/>
    </location>
</feature>
<keyword evidence="1" id="KW-0472">Membrane</keyword>
<name>A0ABW5IJG7_9BACT</name>
<protein>
    <submittedName>
        <fullName evidence="2">Potassium transporter KefB</fullName>
    </submittedName>
</protein>
<evidence type="ECO:0000313" key="2">
    <source>
        <dbReference type="EMBL" id="MFD2513525.1"/>
    </source>
</evidence>
<sequence length="112" mass="12274">MAHGNEFQNNPIHAASVSKRMLQGAGIALILITVFLLSAGEPDPNWPKLWIIRPLVVVPLAGALGGVLYYNLDHLRSEGSWRKTLAHILSLIGYVIVLWLGVVLGLHGTMWD</sequence>
<keyword evidence="1" id="KW-0812">Transmembrane</keyword>
<evidence type="ECO:0000313" key="3">
    <source>
        <dbReference type="Proteomes" id="UP001597544"/>
    </source>
</evidence>
<accession>A0ABW5IJG7</accession>
<dbReference type="Proteomes" id="UP001597544">
    <property type="component" value="Unassembled WGS sequence"/>
</dbReference>
<feature type="transmembrane region" description="Helical" evidence="1">
    <location>
        <begin position="21"/>
        <end position="39"/>
    </location>
</feature>
<gene>
    <name evidence="2" type="ORF">ACFSRY_06585</name>
</gene>
<reference evidence="3" key="1">
    <citation type="journal article" date="2019" name="Int. J. Syst. Evol. Microbiol.">
        <title>The Global Catalogue of Microorganisms (GCM) 10K type strain sequencing project: providing services to taxonomists for standard genome sequencing and annotation.</title>
        <authorList>
            <consortium name="The Broad Institute Genomics Platform"/>
            <consortium name="The Broad Institute Genome Sequencing Center for Infectious Disease"/>
            <person name="Wu L."/>
            <person name="Ma J."/>
        </authorList>
    </citation>
    <scope>NUCLEOTIDE SEQUENCE [LARGE SCALE GENOMIC DNA]</scope>
    <source>
        <strain evidence="3">KCTC 42498</strain>
    </source>
</reference>
<keyword evidence="3" id="KW-1185">Reference proteome</keyword>
<evidence type="ECO:0000256" key="1">
    <source>
        <dbReference type="SAM" id="Phobius"/>
    </source>
</evidence>
<dbReference type="EMBL" id="JBHULU010000009">
    <property type="protein sequence ID" value="MFD2513525.1"/>
    <property type="molecule type" value="Genomic_DNA"/>
</dbReference>
<keyword evidence="1" id="KW-1133">Transmembrane helix</keyword>
<feature type="transmembrane region" description="Helical" evidence="1">
    <location>
        <begin position="51"/>
        <end position="72"/>
    </location>
</feature>